<name>A0A0N4T0A1_BRUPA</name>
<organism evidence="4">
    <name type="scientific">Brugia pahangi</name>
    <name type="common">Filarial nematode worm</name>
    <dbReference type="NCBI Taxonomy" id="6280"/>
    <lineage>
        <taxon>Eukaryota</taxon>
        <taxon>Metazoa</taxon>
        <taxon>Ecdysozoa</taxon>
        <taxon>Nematoda</taxon>
        <taxon>Chromadorea</taxon>
        <taxon>Rhabditida</taxon>
        <taxon>Spirurina</taxon>
        <taxon>Spiruromorpha</taxon>
        <taxon>Filarioidea</taxon>
        <taxon>Onchocercidae</taxon>
        <taxon>Brugia</taxon>
    </lineage>
</organism>
<protein>
    <submittedName>
        <fullName evidence="4">DUF3330 domain-containing protein</fullName>
    </submittedName>
</protein>
<dbReference type="Proteomes" id="UP000278627">
    <property type="component" value="Unassembled WGS sequence"/>
</dbReference>
<dbReference type="EMBL" id="UZAD01000125">
    <property type="protein sequence ID" value="VDN82702.1"/>
    <property type="molecule type" value="Genomic_DNA"/>
</dbReference>
<keyword evidence="3" id="KW-1185">Reference proteome</keyword>
<evidence type="ECO:0000313" key="2">
    <source>
        <dbReference type="EMBL" id="VDN82702.1"/>
    </source>
</evidence>
<evidence type="ECO:0000256" key="1">
    <source>
        <dbReference type="SAM" id="MobiDB-lite"/>
    </source>
</evidence>
<feature type="region of interest" description="Disordered" evidence="1">
    <location>
        <begin position="48"/>
        <end position="69"/>
    </location>
</feature>
<accession>A0A0N4T0A1</accession>
<proteinExistence type="predicted"/>
<dbReference type="AlphaFoldDB" id="A0A0N4T0A1"/>
<reference evidence="4" key="1">
    <citation type="submission" date="2017-02" db="UniProtKB">
        <authorList>
            <consortium name="WormBaseParasite"/>
        </authorList>
    </citation>
    <scope>IDENTIFICATION</scope>
</reference>
<reference evidence="2 3" key="2">
    <citation type="submission" date="2018-11" db="EMBL/GenBank/DDBJ databases">
        <authorList>
            <consortium name="Pathogen Informatics"/>
        </authorList>
    </citation>
    <scope>NUCLEOTIDE SEQUENCE [LARGE SCALE GENOMIC DNA]</scope>
</reference>
<dbReference type="WBParaSite" id="BPAG_0000151501-mRNA-1">
    <property type="protein sequence ID" value="BPAG_0000151501-mRNA-1"/>
    <property type="gene ID" value="BPAG_0000151501"/>
</dbReference>
<sequence length="69" mass="7836">MSKTNQTKAKKDDNMAKSIEFKGYSIGEIMSIADRCGNSNIWHFSPFRLPPSPQYRSHTSAVPNECDDR</sequence>
<evidence type="ECO:0000313" key="4">
    <source>
        <dbReference type="WBParaSite" id="BPAG_0000151501-mRNA-1"/>
    </source>
</evidence>
<gene>
    <name evidence="2" type="ORF">BPAG_LOCUS1516</name>
</gene>
<evidence type="ECO:0000313" key="3">
    <source>
        <dbReference type="Proteomes" id="UP000278627"/>
    </source>
</evidence>